<proteinExistence type="predicted"/>
<dbReference type="Gene3D" id="3.10.310.50">
    <property type="match status" value="1"/>
</dbReference>
<dbReference type="InterPro" id="IPR007621">
    <property type="entry name" value="TPM_dom"/>
</dbReference>
<keyword evidence="2" id="KW-1133">Transmembrane helix</keyword>
<protein>
    <submittedName>
        <fullName evidence="5">Methanol dehydrogenase</fullName>
    </submittedName>
</protein>
<evidence type="ECO:0000256" key="2">
    <source>
        <dbReference type="SAM" id="Phobius"/>
    </source>
</evidence>
<evidence type="ECO:0000313" key="5">
    <source>
        <dbReference type="EMBL" id="TFV12013.1"/>
    </source>
</evidence>
<reference evidence="5 6" key="1">
    <citation type="submission" date="2019-03" db="EMBL/GenBank/DDBJ databases">
        <title>Diversity of the mouse oral microbiome.</title>
        <authorList>
            <person name="Joseph S."/>
            <person name="Aduse-Opoku J."/>
            <person name="Curtis M."/>
            <person name="Wade W."/>
            <person name="Hashim A."/>
        </authorList>
    </citation>
    <scope>NUCLEOTIDE SEQUENCE [LARGE SCALE GENOMIC DNA]</scope>
    <source>
        <strain evidence="5 6">WT12</strain>
    </source>
</reference>
<dbReference type="RefSeq" id="WP_135054923.1">
    <property type="nucleotide sequence ID" value="NZ_JADGLC010000005.1"/>
</dbReference>
<evidence type="ECO:0000259" key="4">
    <source>
        <dbReference type="Pfam" id="PF04536"/>
    </source>
</evidence>
<keyword evidence="2" id="KW-0472">Membrane</keyword>
<evidence type="ECO:0000256" key="3">
    <source>
        <dbReference type="SAM" id="SignalP"/>
    </source>
</evidence>
<dbReference type="PANTHER" id="PTHR30373:SF2">
    <property type="entry name" value="UPF0603 PROTEIN YGCG"/>
    <property type="match status" value="1"/>
</dbReference>
<dbReference type="Pfam" id="PF04536">
    <property type="entry name" value="TPM_phosphatase"/>
    <property type="match status" value="1"/>
</dbReference>
<feature type="chain" id="PRO_5021222135" evidence="3">
    <location>
        <begin position="24"/>
        <end position="260"/>
    </location>
</feature>
<dbReference type="Proteomes" id="UP000297396">
    <property type="component" value="Unassembled WGS sequence"/>
</dbReference>
<organism evidence="5 6">
    <name type="scientific">Muribacter muris</name>
    <dbReference type="NCBI Taxonomy" id="67855"/>
    <lineage>
        <taxon>Bacteria</taxon>
        <taxon>Pseudomonadati</taxon>
        <taxon>Pseudomonadota</taxon>
        <taxon>Gammaproteobacteria</taxon>
        <taxon>Pasteurellales</taxon>
        <taxon>Pasteurellaceae</taxon>
        <taxon>Muribacter</taxon>
    </lineage>
</organism>
<comment type="caution">
    <text evidence="5">The sequence shown here is derived from an EMBL/GenBank/DDBJ whole genome shotgun (WGS) entry which is preliminary data.</text>
</comment>
<evidence type="ECO:0000313" key="6">
    <source>
        <dbReference type="Proteomes" id="UP000297396"/>
    </source>
</evidence>
<feature type="signal peptide" evidence="3">
    <location>
        <begin position="1"/>
        <end position="23"/>
    </location>
</feature>
<dbReference type="PANTHER" id="PTHR30373">
    <property type="entry name" value="UPF0603 PROTEIN YGCG"/>
    <property type="match status" value="1"/>
</dbReference>
<keyword evidence="3" id="KW-0732">Signal</keyword>
<gene>
    <name evidence="5" type="ORF">E4T80_03285</name>
</gene>
<dbReference type="EMBL" id="SPPA01000005">
    <property type="protein sequence ID" value="TFV12013.1"/>
    <property type="molecule type" value="Genomic_DNA"/>
</dbReference>
<feature type="region of interest" description="Disordered" evidence="1">
    <location>
        <begin position="241"/>
        <end position="260"/>
    </location>
</feature>
<feature type="domain" description="TPM" evidence="4">
    <location>
        <begin position="35"/>
        <end position="158"/>
    </location>
</feature>
<dbReference type="OrthoDB" id="9810918at2"/>
<evidence type="ECO:0000256" key="1">
    <source>
        <dbReference type="SAM" id="MobiDB-lite"/>
    </source>
</evidence>
<sequence length="260" mass="27519">MIKYVLKPFLWLAILLVSLSAMANYPPSPKPFRYVSDYTQTLSPQDLTTLENALADYGRKTSSQIAVVIVPSTQGEEISHYSHTLFNLWGIGRAKQNNGILLLVAKDDRKLFIATGRGLEGALLDAIASSIIRNEITPYFKQNLYAQGIAKGLSAIIAATQGEYAPAVEAEQGTEFDGIEIFIIAAVIIFFLFNVFGRGSGIYISPSQADRIIRTTDSIRRNGGFGRSGFGSGGGYGSGSGSSGGFGGGNTGGGGAGGSW</sequence>
<dbReference type="AlphaFoldDB" id="A0A4Y9K1X9"/>
<keyword evidence="2" id="KW-0812">Transmembrane</keyword>
<name>A0A4Y9K1X9_9PAST</name>
<accession>A0A4Y9K1X9</accession>
<feature type="transmembrane region" description="Helical" evidence="2">
    <location>
        <begin position="181"/>
        <end position="204"/>
    </location>
</feature>